<dbReference type="Pfam" id="PF03801">
    <property type="entry name" value="Ndc80_HEC"/>
    <property type="match status" value="1"/>
</dbReference>
<dbReference type="GO" id="GO:0005634">
    <property type="term" value="C:nucleus"/>
    <property type="evidence" value="ECO:0007669"/>
    <property type="project" value="UniProtKB-SubCell"/>
</dbReference>
<dbReference type="InterPro" id="IPR055260">
    <property type="entry name" value="Ndc80_CH"/>
</dbReference>
<reference evidence="14 15" key="1">
    <citation type="submission" date="2020-08" db="EMBL/GenBank/DDBJ databases">
        <authorList>
            <person name="Hejnol A."/>
        </authorList>
    </citation>
    <scope>NUCLEOTIDE SEQUENCE [LARGE SCALE GENOMIC DNA]</scope>
</reference>
<keyword evidence="5 10" id="KW-0995">Kinetochore</keyword>
<gene>
    <name evidence="14" type="ORF">DGYR_LOCUS11380</name>
</gene>
<evidence type="ECO:0000256" key="6">
    <source>
        <dbReference type="ARBA" id="ARBA00023054"/>
    </source>
</evidence>
<dbReference type="OrthoDB" id="7459479at2759"/>
<evidence type="ECO:0000256" key="3">
    <source>
        <dbReference type="ARBA" id="ARBA00022618"/>
    </source>
</evidence>
<protein>
    <recommendedName>
        <fullName evidence="10">Kinetochore protein NDC80</fullName>
    </recommendedName>
</protein>
<dbReference type="AlphaFoldDB" id="A0A7I8W5A1"/>
<evidence type="ECO:0000256" key="11">
    <source>
        <dbReference type="SAM" id="Coils"/>
    </source>
</evidence>
<accession>A0A7I8W5A1</accession>
<keyword evidence="4 10" id="KW-0498">Mitosis</keyword>
<feature type="coiled-coil region" evidence="11">
    <location>
        <begin position="239"/>
        <end position="299"/>
    </location>
</feature>
<dbReference type="GO" id="GO:0031262">
    <property type="term" value="C:Ndc80 complex"/>
    <property type="evidence" value="ECO:0007669"/>
    <property type="project" value="UniProtKB-UniRule"/>
</dbReference>
<dbReference type="InterPro" id="IPR005550">
    <property type="entry name" value="Kinetochore_Ndc80"/>
</dbReference>
<keyword evidence="2 10" id="KW-0158">Chromosome</keyword>
<dbReference type="Proteomes" id="UP000549394">
    <property type="component" value="Unassembled WGS sequence"/>
</dbReference>
<feature type="coiled-coil region" evidence="11">
    <location>
        <begin position="495"/>
        <end position="525"/>
    </location>
</feature>
<dbReference type="EMBL" id="CAJFCJ010000019">
    <property type="protein sequence ID" value="CAD5123736.1"/>
    <property type="molecule type" value="Genomic_DNA"/>
</dbReference>
<evidence type="ECO:0000256" key="8">
    <source>
        <dbReference type="ARBA" id="ARBA00023306"/>
    </source>
</evidence>
<evidence type="ECO:0000256" key="5">
    <source>
        <dbReference type="ARBA" id="ARBA00022838"/>
    </source>
</evidence>
<comment type="subcellular location">
    <subcellularLocation>
        <location evidence="10">Chromosome</location>
        <location evidence="10">Centromere</location>
        <location evidence="10">Kinetochore</location>
    </subcellularLocation>
    <subcellularLocation>
        <location evidence="10">Nucleus</location>
    </subcellularLocation>
</comment>
<evidence type="ECO:0000259" key="13">
    <source>
        <dbReference type="Pfam" id="PF03801"/>
    </source>
</evidence>
<dbReference type="Gene3D" id="1.10.418.30">
    <property type="entry name" value="Ncd80 complex, Ncd80 subunit"/>
    <property type="match status" value="1"/>
</dbReference>
<evidence type="ECO:0000256" key="9">
    <source>
        <dbReference type="ARBA" id="ARBA00023328"/>
    </source>
</evidence>
<evidence type="ECO:0000256" key="7">
    <source>
        <dbReference type="ARBA" id="ARBA00023242"/>
    </source>
</evidence>
<evidence type="ECO:0000313" key="15">
    <source>
        <dbReference type="Proteomes" id="UP000549394"/>
    </source>
</evidence>
<name>A0A7I8W5A1_9ANNE</name>
<comment type="caution">
    <text evidence="14">The sequence shown here is derived from an EMBL/GenBank/DDBJ whole genome shotgun (WGS) entry which is preliminary data.</text>
</comment>
<feature type="domain" description="Kinetochore protein Ndc80 CH" evidence="13">
    <location>
        <begin position="54"/>
        <end position="178"/>
    </location>
</feature>
<keyword evidence="9 10" id="KW-0137">Centromere</keyword>
<dbReference type="PANTHER" id="PTHR10643:SF2">
    <property type="entry name" value="KINETOCHORE PROTEIN NDC80 HOMOLOG"/>
    <property type="match status" value="1"/>
</dbReference>
<comment type="subunit">
    <text evidence="10">Component of the NDC80 complex.</text>
</comment>
<keyword evidence="6 11" id="KW-0175">Coiled coil</keyword>
<feature type="region of interest" description="Disordered" evidence="12">
    <location>
        <begin position="1"/>
        <end position="32"/>
    </location>
</feature>
<evidence type="ECO:0000256" key="10">
    <source>
        <dbReference type="RuleBase" id="RU368072"/>
    </source>
</evidence>
<dbReference type="GO" id="GO:0051315">
    <property type="term" value="P:attachment of mitotic spindle microtubules to kinetochore"/>
    <property type="evidence" value="ECO:0007669"/>
    <property type="project" value="UniProtKB-UniRule"/>
</dbReference>
<dbReference type="GO" id="GO:0051301">
    <property type="term" value="P:cell division"/>
    <property type="evidence" value="ECO:0007669"/>
    <property type="project" value="UniProtKB-UniRule"/>
</dbReference>
<keyword evidence="8 10" id="KW-0131">Cell cycle</keyword>
<organism evidence="14 15">
    <name type="scientific">Dimorphilus gyrociliatus</name>
    <dbReference type="NCBI Taxonomy" id="2664684"/>
    <lineage>
        <taxon>Eukaryota</taxon>
        <taxon>Metazoa</taxon>
        <taxon>Spiralia</taxon>
        <taxon>Lophotrochozoa</taxon>
        <taxon>Annelida</taxon>
        <taxon>Polychaeta</taxon>
        <taxon>Polychaeta incertae sedis</taxon>
        <taxon>Dinophilidae</taxon>
        <taxon>Dimorphilus</taxon>
    </lineage>
</organism>
<comment type="similarity">
    <text evidence="1 10">Belongs to the NDC80/HEC1 family.</text>
</comment>
<evidence type="ECO:0000256" key="12">
    <source>
        <dbReference type="SAM" id="MobiDB-lite"/>
    </source>
</evidence>
<dbReference type="PANTHER" id="PTHR10643">
    <property type="entry name" value="KINETOCHORE PROTEIN NDC80"/>
    <property type="match status" value="1"/>
</dbReference>
<proteinExistence type="inferred from homology"/>
<keyword evidence="15" id="KW-1185">Reference proteome</keyword>
<comment type="function">
    <text evidence="10">Acts as a component of the essential kinetochore-associated NDC80 complex, which is required for chromosome segregation and spindle checkpoint activity.</text>
</comment>
<evidence type="ECO:0000256" key="2">
    <source>
        <dbReference type="ARBA" id="ARBA00022454"/>
    </source>
</evidence>
<evidence type="ECO:0000256" key="4">
    <source>
        <dbReference type="ARBA" id="ARBA00022776"/>
    </source>
</evidence>
<evidence type="ECO:0000256" key="1">
    <source>
        <dbReference type="ARBA" id="ARBA00007050"/>
    </source>
</evidence>
<keyword evidence="3 10" id="KW-0132">Cell division</keyword>
<evidence type="ECO:0000313" key="14">
    <source>
        <dbReference type="EMBL" id="CAD5123736.1"/>
    </source>
</evidence>
<keyword evidence="7 10" id="KW-0539">Nucleus</keyword>
<dbReference type="InterPro" id="IPR038273">
    <property type="entry name" value="Ndc80_sf"/>
</dbReference>
<sequence length="641" mass="75489">MSQYHGRQSSNHRRSRSKDSTFRHSTVRPPRALETLNIDTNQMGKNMERFSTSRRSSVSINKRGGYETIKDPRPLNDKAFRDRALQDLMRYLRDVGFVESYTLQQLRAPSKKIFLDLFQFMYSQLNMAFKFGSKSDEEVIQIIKSLGYKANITKSTLYSVGNQFSWPQLLGFFDWFRRILVNENEMDMTSTNEMMVPDDQNWLLRDYFQKTYALYLQGADDFSDEREKFEKELLADYDCSEEISDLESVQNEILQMTEEAENDCTKELEMELRQSAAEVKVLENDLSEIRSEIESLETLLQTALDYEKELDNEMAHAQADAAACKQILKEKNLTVQKWKAMEEHTERVREEFQAIVEAVENERYDAQEVLSLQFSRKLEVLKKSVIRYNNKIADRNLLDPSLPDAFPGIASHVKTSLIITNLYAKLVQQNELEMREFFDKIWNQLKGKRDEIQRGFKKTQDRIGECEQALYKTGLEHLKIKNGLESIDRKLTNILKKDQSLKEQYSDALNELREVEENNNSIKSDMTQIVKLLTTHNADIKEFNFSLKCKLEEHTKVKDMLEKEYMLEISEIKTEKELFIQLTKDKLAEAEELGRKRSSYFVEQAHKLTNFIEEKKRFIEDNRNEFYRVLDQLEKLKDDLK</sequence>